<keyword evidence="4" id="KW-1185">Reference proteome</keyword>
<dbReference type="STRING" id="1850517.A8708_30095"/>
<feature type="domain" description="Phage capsid-like C-terminal" evidence="2">
    <location>
        <begin position="113"/>
        <end position="381"/>
    </location>
</feature>
<gene>
    <name evidence="3" type="ORF">A8708_30095</name>
</gene>
<evidence type="ECO:0000313" key="3">
    <source>
        <dbReference type="EMBL" id="OAS21144.1"/>
    </source>
</evidence>
<dbReference type="NCBIfam" id="TIGR01554">
    <property type="entry name" value="major_cap_HK97"/>
    <property type="match status" value="1"/>
</dbReference>
<sequence length="405" mass="44126">MKDIEQLKRYLAAKKDEARGLLTNEQRSSEDTSRLESLLTEIENRAKEIDTEERAQRILMKQKQDDTQKEVDQRSMGFASFGDFIQTLRFKPNDDRFVEAESRQQSMGVGSEGGVLVPTTFREQILQVSQQSAIIRPRATVIPADSQFPDAGVTMPALNQVGYGMYGGVQVDWIAEGVTKPDTSAKFTDVNMLPKEVAGSIVVTDKLLRNSNAAGTLLRSLLGKAIAAAEDDAFLNGDGVGKPLGILKAAATLGVNRATASQIGYVDAVNMYAKVKKGGKLDWIGSESIIPQLMQIKDGGNNLIWQPNARDDAPERIFGAPLGWNERSPQLGAKGDLVLADLSYYLIQDGSPLAISASEHVYFRENKTVLKAFFLVDGQPWLTGPITQEGGYQVSPFVALDVVAG</sequence>
<comment type="subcellular location">
    <subcellularLocation>
        <location evidence="1">Virion</location>
    </subcellularLocation>
</comment>
<evidence type="ECO:0000259" key="2">
    <source>
        <dbReference type="Pfam" id="PF05065"/>
    </source>
</evidence>
<evidence type="ECO:0000313" key="4">
    <source>
        <dbReference type="Proteomes" id="UP000078454"/>
    </source>
</evidence>
<name>A0A198AI12_9BACL</name>
<comment type="caution">
    <text evidence="3">The sequence shown here is derived from an EMBL/GenBank/DDBJ whole genome shotgun (WGS) entry which is preliminary data.</text>
</comment>
<protein>
    <recommendedName>
        <fullName evidence="2">Phage capsid-like C-terminal domain-containing protein</fullName>
    </recommendedName>
</protein>
<dbReference type="EMBL" id="LYPB01000049">
    <property type="protein sequence ID" value="OAS21144.1"/>
    <property type="molecule type" value="Genomic_DNA"/>
</dbReference>
<reference evidence="3 4" key="1">
    <citation type="submission" date="2016-05" db="EMBL/GenBank/DDBJ databases">
        <title>Paenibacillus sp. 1ZS3-15 nov., isolated from the rhizosphere soil.</title>
        <authorList>
            <person name="Zhang X.X."/>
            <person name="Zhang J."/>
        </authorList>
    </citation>
    <scope>NUCLEOTIDE SEQUENCE [LARGE SCALE GENOMIC DNA]</scope>
    <source>
        <strain evidence="3 4">1ZS3-15</strain>
    </source>
</reference>
<dbReference type="RefSeq" id="WP_068662721.1">
    <property type="nucleotide sequence ID" value="NZ_LYPB01000049.1"/>
</dbReference>
<dbReference type="InterPro" id="IPR054612">
    <property type="entry name" value="Phage_capsid-like_C"/>
</dbReference>
<dbReference type="SUPFAM" id="SSF56563">
    <property type="entry name" value="Major capsid protein gp5"/>
    <property type="match status" value="1"/>
</dbReference>
<evidence type="ECO:0000256" key="1">
    <source>
        <dbReference type="ARBA" id="ARBA00004328"/>
    </source>
</evidence>
<dbReference type="InterPro" id="IPR024455">
    <property type="entry name" value="Phage_capsid"/>
</dbReference>
<dbReference type="Gene3D" id="3.30.2400.10">
    <property type="entry name" value="Major capsid protein gp5"/>
    <property type="match status" value="1"/>
</dbReference>
<proteinExistence type="predicted"/>
<dbReference type="OrthoDB" id="9786516at2"/>
<dbReference type="AlphaFoldDB" id="A0A198AI12"/>
<organism evidence="3 4">
    <name type="scientific">Paenibacillus oryzisoli</name>
    <dbReference type="NCBI Taxonomy" id="1850517"/>
    <lineage>
        <taxon>Bacteria</taxon>
        <taxon>Bacillati</taxon>
        <taxon>Bacillota</taxon>
        <taxon>Bacilli</taxon>
        <taxon>Bacillales</taxon>
        <taxon>Paenibacillaceae</taxon>
        <taxon>Paenibacillus</taxon>
    </lineage>
</organism>
<dbReference type="Pfam" id="PF05065">
    <property type="entry name" value="Phage_capsid"/>
    <property type="match status" value="1"/>
</dbReference>
<dbReference type="Proteomes" id="UP000078454">
    <property type="component" value="Unassembled WGS sequence"/>
</dbReference>
<accession>A0A198AI12</accession>